<name>A0A0M0HRL5_VIBNE</name>
<comment type="caution">
    <text evidence="3">The sequence shown here is derived from an EMBL/GenBank/DDBJ whole genome shotgun (WGS) entry which is preliminary data.</text>
</comment>
<evidence type="ECO:0000313" key="4">
    <source>
        <dbReference type="Proteomes" id="UP000037515"/>
    </source>
</evidence>
<evidence type="ECO:0000259" key="2">
    <source>
        <dbReference type="Pfam" id="PF03372"/>
    </source>
</evidence>
<keyword evidence="3" id="KW-0378">Hydrolase</keyword>
<sequence length="287" mass="32611">MKIVALFVLCPAIAFSATFTTWNIEWLSSAPSAKFEESRRTSADNEALAKHFRLTDSDVLAFQEVNDLSAIGGVVGDGYNIFFSQRSGSDFDKNQFDDINQYTGIAVRKGIPARNQPDLQLDTHPFSKLRFATYVVLYPDSDQAIHVLSLHLKARCSGAYRNNRHCKTLKAQGASINRWLGEREEHKQSYVLLGDFNHNLSYPNDWLWNVIANDTQALLATRDTPASCKVRSKRQPNKLHQFRSLIDHIIVSKDIAYHSVKQITFKPDEVFKYHLSDHCPIQLQLGL</sequence>
<evidence type="ECO:0000313" key="3">
    <source>
        <dbReference type="EMBL" id="KOO04706.1"/>
    </source>
</evidence>
<dbReference type="Gene3D" id="3.60.10.10">
    <property type="entry name" value="Endonuclease/exonuclease/phosphatase"/>
    <property type="match status" value="1"/>
</dbReference>
<keyword evidence="4" id="KW-1185">Reference proteome</keyword>
<dbReference type="InterPro" id="IPR005135">
    <property type="entry name" value="Endo/exonuclease/phosphatase"/>
</dbReference>
<dbReference type="Pfam" id="PF03372">
    <property type="entry name" value="Exo_endo_phos"/>
    <property type="match status" value="1"/>
</dbReference>
<protein>
    <submittedName>
        <fullName evidence="3">Hydrolase</fullName>
    </submittedName>
</protein>
<evidence type="ECO:0000256" key="1">
    <source>
        <dbReference type="SAM" id="SignalP"/>
    </source>
</evidence>
<dbReference type="SUPFAM" id="SSF56219">
    <property type="entry name" value="DNase I-like"/>
    <property type="match status" value="1"/>
</dbReference>
<reference evidence="4" key="1">
    <citation type="submission" date="2015-08" db="EMBL/GenBank/DDBJ databases">
        <title>Vibrio galatheae sp. nov., a novel member of the Vibrionaceae family isolated from the Solomon Islands.</title>
        <authorList>
            <person name="Giubergia S."/>
            <person name="Machado H."/>
            <person name="Mateiu R.V."/>
            <person name="Gram L."/>
        </authorList>
    </citation>
    <scope>NUCLEOTIDE SEQUENCE [LARGE SCALE GENOMIC DNA]</scope>
    <source>
        <strain evidence="4">DSM 19584</strain>
    </source>
</reference>
<proteinExistence type="predicted"/>
<dbReference type="Proteomes" id="UP000037515">
    <property type="component" value="Unassembled WGS sequence"/>
</dbReference>
<dbReference type="PATRIC" id="fig|693.5.peg.1188"/>
<accession>A0A0M0HRL5</accession>
<dbReference type="OrthoDB" id="395856at2"/>
<gene>
    <name evidence="3" type="ORF">AKJ17_05835</name>
</gene>
<feature type="domain" description="Endonuclease/exonuclease/phosphatase" evidence="2">
    <location>
        <begin position="21"/>
        <end position="278"/>
    </location>
</feature>
<dbReference type="InterPro" id="IPR036691">
    <property type="entry name" value="Endo/exonu/phosph_ase_sf"/>
</dbReference>
<dbReference type="GO" id="GO:0016787">
    <property type="term" value="F:hydrolase activity"/>
    <property type="evidence" value="ECO:0007669"/>
    <property type="project" value="UniProtKB-KW"/>
</dbReference>
<dbReference type="STRING" id="693.AKJ17_05835"/>
<dbReference type="EMBL" id="LHPJ01000005">
    <property type="protein sequence ID" value="KOO04706.1"/>
    <property type="molecule type" value="Genomic_DNA"/>
</dbReference>
<feature type="chain" id="PRO_5005600183" evidence="1">
    <location>
        <begin position="17"/>
        <end position="287"/>
    </location>
</feature>
<dbReference type="AlphaFoldDB" id="A0A0M0HRL5"/>
<organism evidence="3 4">
    <name type="scientific">Vibrio nereis</name>
    <dbReference type="NCBI Taxonomy" id="693"/>
    <lineage>
        <taxon>Bacteria</taxon>
        <taxon>Pseudomonadati</taxon>
        <taxon>Pseudomonadota</taxon>
        <taxon>Gammaproteobacteria</taxon>
        <taxon>Vibrionales</taxon>
        <taxon>Vibrionaceae</taxon>
        <taxon>Vibrio</taxon>
    </lineage>
</organism>
<keyword evidence="1" id="KW-0732">Signal</keyword>
<feature type="signal peptide" evidence="1">
    <location>
        <begin position="1"/>
        <end position="16"/>
    </location>
</feature>